<feature type="domain" description="FtsK" evidence="5">
    <location>
        <begin position="186"/>
        <end position="374"/>
    </location>
</feature>
<evidence type="ECO:0000313" key="9">
    <source>
        <dbReference type="Proteomes" id="UP000016985"/>
    </source>
</evidence>
<keyword evidence="4" id="KW-0472">Membrane</keyword>
<dbReference type="SUPFAM" id="SSF52540">
    <property type="entry name" value="P-loop containing nucleoside triphosphate hydrolases"/>
    <property type="match status" value="1"/>
</dbReference>
<dbReference type="InterPro" id="IPR050206">
    <property type="entry name" value="FtsK/SpoIIIE/SftA"/>
</dbReference>
<name>F9P7U6_STRCV</name>
<gene>
    <name evidence="7" type="ORF">ANG5_1756</name>
    <name evidence="6" type="ORF">HMPREF1042_1961</name>
</gene>
<dbReference type="Proteomes" id="UP000003287">
    <property type="component" value="Unassembled WGS sequence"/>
</dbReference>
<evidence type="ECO:0000256" key="1">
    <source>
        <dbReference type="ARBA" id="ARBA00022741"/>
    </source>
</evidence>
<dbReference type="InterPro" id="IPR002543">
    <property type="entry name" value="FtsK_dom"/>
</dbReference>
<evidence type="ECO:0000256" key="2">
    <source>
        <dbReference type="ARBA" id="ARBA00022840"/>
    </source>
</evidence>
<dbReference type="eggNOG" id="COG1674">
    <property type="taxonomic scope" value="Bacteria"/>
</dbReference>
<protein>
    <submittedName>
        <fullName evidence="6">FtsK/SpoIIIE family protein</fullName>
    </submittedName>
</protein>
<reference evidence="6 8" key="1">
    <citation type="submission" date="2011-06" db="EMBL/GenBank/DDBJ databases">
        <authorList>
            <person name="Harkins D.M."/>
            <person name="Madupu R."/>
            <person name="Durkin A.S."/>
            <person name="Torralba M."/>
            <person name="Methe B."/>
            <person name="Sutton G.G."/>
            <person name="Nelson K.E."/>
        </authorList>
    </citation>
    <scope>NUCLEOTIDE SEQUENCE [LARGE SCALE GENOMIC DNA]</scope>
    <source>
        <strain evidence="6 8">SK1060</strain>
    </source>
</reference>
<accession>F9P7U6</accession>
<dbReference type="InterPro" id="IPR027417">
    <property type="entry name" value="P-loop_NTPase"/>
</dbReference>
<dbReference type="EMBL" id="AFUP01000004">
    <property type="protein sequence ID" value="EGV08297.1"/>
    <property type="molecule type" value="Genomic_DNA"/>
</dbReference>
<evidence type="ECO:0000256" key="3">
    <source>
        <dbReference type="PROSITE-ProRule" id="PRU00289"/>
    </source>
</evidence>
<proteinExistence type="predicted"/>
<feature type="binding site" evidence="3">
    <location>
        <begin position="203"/>
        <end position="210"/>
    </location>
    <ligand>
        <name>ATP</name>
        <dbReference type="ChEBI" id="CHEBI:30616"/>
    </ligand>
</feature>
<evidence type="ECO:0000259" key="5">
    <source>
        <dbReference type="PROSITE" id="PS50901"/>
    </source>
</evidence>
<keyword evidence="4" id="KW-1133">Transmembrane helix</keyword>
<keyword evidence="4" id="KW-0812">Transmembrane</keyword>
<dbReference type="PANTHER" id="PTHR22683">
    <property type="entry name" value="SPORULATION PROTEIN RELATED"/>
    <property type="match status" value="1"/>
</dbReference>
<keyword evidence="1 3" id="KW-0547">Nucleotide-binding</keyword>
<dbReference type="GO" id="GO:0005524">
    <property type="term" value="F:ATP binding"/>
    <property type="evidence" value="ECO:0007669"/>
    <property type="project" value="UniProtKB-UniRule"/>
</dbReference>
<reference evidence="7 9" key="2">
    <citation type="submission" date="2013-09" db="EMBL/GenBank/DDBJ databases">
        <title>Genome Sequences of seven clinical isolates and type strains of anginosus group streptococci.</title>
        <authorList>
            <person name="Maruyama F."/>
            <person name="Sakurai A."/>
            <person name="Ogura Y."/>
            <person name="Homma H."/>
            <person name="Takahashi N."/>
            <person name="Ohtsubo Y."/>
            <person name="Hoshino T."/>
            <person name="Okahashi N."/>
            <person name="Nakagawa I."/>
            <person name="Kimura S."/>
            <person name="Fujiwara T."/>
            <person name="Hayashi T."/>
            <person name="Shintani S."/>
        </authorList>
    </citation>
    <scope>NUCLEOTIDE SEQUENCE [LARGE SCALE GENOMIC DNA]</scope>
    <source>
        <strain evidence="7">CCUG 46377</strain>
        <strain evidence="9">CCUG46377</strain>
    </source>
</reference>
<dbReference type="Proteomes" id="UP000016985">
    <property type="component" value="Unassembled WGS sequence"/>
</dbReference>
<organism evidence="6 8">
    <name type="scientific">Streptococcus constellatus subsp. pharyngis SK1060 = CCUG 46377</name>
    <dbReference type="NCBI Taxonomy" id="1035184"/>
    <lineage>
        <taxon>Bacteria</taxon>
        <taxon>Bacillati</taxon>
        <taxon>Bacillota</taxon>
        <taxon>Bacilli</taxon>
        <taxon>Lactobacillales</taxon>
        <taxon>Streptococcaceae</taxon>
        <taxon>Streptococcus</taxon>
        <taxon>Streptococcus anginosus group</taxon>
    </lineage>
</organism>
<dbReference type="RefSeq" id="WP_006268259.1">
    <property type="nucleotide sequence ID" value="NZ_BASX01000017.1"/>
</dbReference>
<evidence type="ECO:0000256" key="4">
    <source>
        <dbReference type="SAM" id="Phobius"/>
    </source>
</evidence>
<keyword evidence="2 3" id="KW-0067">ATP-binding</keyword>
<dbReference type="AlphaFoldDB" id="F9P7U6"/>
<evidence type="ECO:0000313" key="7">
    <source>
        <dbReference type="EMBL" id="GAD45228.1"/>
    </source>
</evidence>
<evidence type="ECO:0000313" key="6">
    <source>
        <dbReference type="EMBL" id="EGV08297.1"/>
    </source>
</evidence>
<evidence type="ECO:0000313" key="8">
    <source>
        <dbReference type="Proteomes" id="UP000003287"/>
    </source>
</evidence>
<sequence>MFKIKQTASLSENYIITSSTLKNIRWFITVFLSVLSISTIIIFKSLIFQIFVLFISAIIIYRIENKIKGWAHRVEALLIVRENLLFMIRRNSFLFTAKDGIILSSARFNYEVNDVSIVIQALKSGDEFAREMDTLDVLLSSALGISLSSKEVYATHVEYVFVYRPPECLHITSLPLEDGTLKIKIYDDFVIDLRKNFSMLISGASGSGKSFFTYYYLTRFISQTVNGKHAKIYVIDPKFSDIYKLCKLSGLPVENYGTTNEDAFRIVRHYIKELDRRMLIYNQSDLFDSIGIDLGLPPLLLIIEEYSSLVASMDSKAKKDFENMVAIVAQKARSLSMGVCIVMQQPRSDSLSTNIREQLVNAIFLGAPTRESSQMVFGTTDVPKVKKDKGVGLYSTDRESPQEFHSPMFDRDVFEVILPVWKCAAKNYMKDEVCDDFKRFEDE</sequence>
<dbReference type="GO" id="GO:0003677">
    <property type="term" value="F:DNA binding"/>
    <property type="evidence" value="ECO:0007669"/>
    <property type="project" value="InterPro"/>
</dbReference>
<dbReference type="PROSITE" id="PS50901">
    <property type="entry name" value="FTSK"/>
    <property type="match status" value="1"/>
</dbReference>
<keyword evidence="9" id="KW-1185">Reference proteome</keyword>
<dbReference type="EMBL" id="BASX01000017">
    <property type="protein sequence ID" value="GAD45228.1"/>
    <property type="molecule type" value="Genomic_DNA"/>
</dbReference>
<dbReference type="PANTHER" id="PTHR22683:SF47">
    <property type="entry name" value="FTSK DOMAIN-CONTAINING PROTEIN YDCQ"/>
    <property type="match status" value="1"/>
</dbReference>
<dbReference type="Gene3D" id="3.40.50.300">
    <property type="entry name" value="P-loop containing nucleotide triphosphate hydrolases"/>
    <property type="match status" value="1"/>
</dbReference>
<feature type="transmembrane region" description="Helical" evidence="4">
    <location>
        <begin position="24"/>
        <end position="41"/>
    </location>
</feature>